<sequence length="60" mass="7077">MHSRWFNEEFYNTQILDTFSVQVIGDEFGMKRQAISRAINSQDREITLENIPEDLARLSD</sequence>
<keyword evidence="2" id="KW-1185">Reference proteome</keyword>
<dbReference type="Proteomes" id="UP001331761">
    <property type="component" value="Unassembled WGS sequence"/>
</dbReference>
<dbReference type="AlphaFoldDB" id="A0AAN8G8N0"/>
<evidence type="ECO:0000313" key="1">
    <source>
        <dbReference type="EMBL" id="KAK5986110.1"/>
    </source>
</evidence>
<organism evidence="1 2">
    <name type="scientific">Trichostrongylus colubriformis</name>
    <name type="common">Black scour worm</name>
    <dbReference type="NCBI Taxonomy" id="6319"/>
    <lineage>
        <taxon>Eukaryota</taxon>
        <taxon>Metazoa</taxon>
        <taxon>Ecdysozoa</taxon>
        <taxon>Nematoda</taxon>
        <taxon>Chromadorea</taxon>
        <taxon>Rhabditida</taxon>
        <taxon>Rhabditina</taxon>
        <taxon>Rhabditomorpha</taxon>
        <taxon>Strongyloidea</taxon>
        <taxon>Trichostrongylidae</taxon>
        <taxon>Trichostrongylus</taxon>
    </lineage>
</organism>
<comment type="caution">
    <text evidence="1">The sequence shown here is derived from an EMBL/GenBank/DDBJ whole genome shotgun (WGS) entry which is preliminary data.</text>
</comment>
<name>A0AAN8G8N0_TRICO</name>
<gene>
    <name evidence="1" type="ORF">GCK32_013654</name>
</gene>
<feature type="non-terminal residue" evidence="1">
    <location>
        <position position="60"/>
    </location>
</feature>
<proteinExistence type="predicted"/>
<protein>
    <submittedName>
        <fullName evidence="1">Uncharacterized protein</fullName>
    </submittedName>
</protein>
<reference evidence="1 2" key="1">
    <citation type="submission" date="2019-10" db="EMBL/GenBank/DDBJ databases">
        <title>Assembly and Annotation for the nematode Trichostrongylus colubriformis.</title>
        <authorList>
            <person name="Martin J."/>
        </authorList>
    </citation>
    <scope>NUCLEOTIDE SEQUENCE [LARGE SCALE GENOMIC DNA]</scope>
    <source>
        <strain evidence="1">G859</strain>
        <tissue evidence="1">Whole worm</tissue>
    </source>
</reference>
<accession>A0AAN8G8N0</accession>
<evidence type="ECO:0000313" key="2">
    <source>
        <dbReference type="Proteomes" id="UP001331761"/>
    </source>
</evidence>
<dbReference type="EMBL" id="WIXE01001002">
    <property type="protein sequence ID" value="KAK5986110.1"/>
    <property type="molecule type" value="Genomic_DNA"/>
</dbReference>